<dbReference type="Gene3D" id="3.30.500.30">
    <property type="match status" value="1"/>
</dbReference>
<organism evidence="2 3">
    <name type="scientific">Rat cytomegalovirus (isolate England)</name>
    <name type="common">RCMV-E</name>
    <name type="synonym">Murid herpesvirus 8</name>
    <dbReference type="NCBI Taxonomy" id="1261657"/>
    <lineage>
        <taxon>Viruses</taxon>
        <taxon>Duplodnaviria</taxon>
        <taxon>Heunggongvirae</taxon>
        <taxon>Peploviricota</taxon>
        <taxon>Herviviricetes</taxon>
        <taxon>Herpesvirales</taxon>
        <taxon>Orthoherpesviridae</taxon>
        <taxon>Betaherpesvirinae</taxon>
        <taxon>Muromegalovirus</taxon>
        <taxon>Muromegalovirus muridbeta8</taxon>
    </lineage>
</organism>
<reference evidence="2 3" key="2">
    <citation type="journal article" date="2015" name="J. Gen. Virol.">
        <title>The English isolate and a newly identified Berlin isolate of Rat Cytomegalovirus (RCMV) share similarities with but separate as an anciently diverged clade from Mouse CMV and the Maastricht isolate of RCMV.</title>
        <authorList>
            <person name="Geyer H."/>
            <person name="Ettinger J."/>
            <person name="Moller L."/>
            <person name="Schmolz E."/>
            <person name="Nitsche A."/>
            <person name="Brune W."/>
            <person name="Heaggans S."/>
            <person name="Sandford G.R."/>
            <person name="Hayward G.S."/>
            <person name="Voigt S."/>
        </authorList>
    </citation>
    <scope>NUCLEOTIDE SEQUENCE [LARGE SCALE GENOMIC DNA]</scope>
    <source>
        <strain evidence="2">Berlin</strain>
    </source>
</reference>
<sequence>MKTAFLFVATIALLSPSYGFRVWGSKNDCKDRSVSIIVRCSVFYYPSCIYTMGIPATDIYIFLYTHRPQYNSYLNQLSNIDVELNFFRRQINNTFALLAAFMKEFGNDDSIRVEYECKLFYMKCNMKFWFADYSIKIENETLIYKNYSNPNTSWSPDLPSNMRTLIDNFDNGINVLNSSRDELVKKWIGLCNYMYDVDFANQNSARFILNEQDGTLLCSVDRVVPMNHSPYVEGVDSSNITSSEWWSYKGLTAVRLMLKKGANLKNSSCEIESQSGWTANFSYPDMIIETDMNDYKSCVNRSRRRLLGRIEDLAIAVIIFIALSLLYLFTIIVFVKRNVALMIVSIHRFLKKIIASDNGRASDVEYYDM</sequence>
<dbReference type="Gene3D" id="2.60.40.2920">
    <property type="match status" value="1"/>
</dbReference>
<evidence type="ECO:0000313" key="3">
    <source>
        <dbReference type="Proteomes" id="UP000097765"/>
    </source>
</evidence>
<gene>
    <name evidence="2" type="primary">bORF7</name>
</gene>
<keyword evidence="1" id="KW-1133">Transmembrane helix</keyword>
<name>A0A0E3X3L7_RCMVE</name>
<feature type="transmembrane region" description="Helical" evidence="1">
    <location>
        <begin position="43"/>
        <end position="63"/>
    </location>
</feature>
<accession>A0A0E3X3L7</accession>
<reference evidence="2 3" key="1">
    <citation type="journal article" date="2012" name="J. Virol.">
        <title>Complete genome sequence of the english isolate of rat cytomegalovirus (Murid herpesvirus 8).</title>
        <authorList>
            <person name="Ettinger J."/>
            <person name="Geyer H."/>
            <person name="Nitsche A."/>
            <person name="Zimmermann A."/>
            <person name="Brune W."/>
            <person name="Sandford G.R."/>
            <person name="Hayward G.S."/>
            <person name="Voigt S."/>
        </authorList>
    </citation>
    <scope>NUCLEOTIDE SEQUENCE [LARGE SCALE GENOMIC DNA]</scope>
    <source>
        <strain evidence="2">Berlin</strain>
    </source>
</reference>
<evidence type="ECO:0000256" key="1">
    <source>
        <dbReference type="SAM" id="Phobius"/>
    </source>
</evidence>
<evidence type="ECO:0000313" key="2">
    <source>
        <dbReference type="EMBL" id="AKB93332.1"/>
    </source>
</evidence>
<dbReference type="EMBL" id="KP202868">
    <property type="protein sequence ID" value="AKB93332.1"/>
    <property type="molecule type" value="Genomic_DNA"/>
</dbReference>
<keyword evidence="1" id="KW-0812">Transmembrane</keyword>
<keyword evidence="1" id="KW-0472">Membrane</keyword>
<proteinExistence type="predicted"/>
<organismHost>
    <name type="scientific">Rattus norvegicus</name>
    <name type="common">Rat</name>
    <dbReference type="NCBI Taxonomy" id="10116"/>
</organismHost>
<feature type="transmembrane region" description="Helical" evidence="1">
    <location>
        <begin position="313"/>
        <end position="335"/>
    </location>
</feature>
<dbReference type="Proteomes" id="UP000097765">
    <property type="component" value="Segment"/>
</dbReference>
<protein>
    <submittedName>
        <fullName evidence="2">BORF7</fullName>
    </submittedName>
</protein>